<name>A0A8J2KE39_9HEXA</name>
<keyword evidence="1" id="KW-0175">Coiled coil</keyword>
<feature type="compositionally biased region" description="Polar residues" evidence="2">
    <location>
        <begin position="100"/>
        <end position="119"/>
    </location>
</feature>
<protein>
    <submittedName>
        <fullName evidence="3">Uncharacterized protein</fullName>
    </submittedName>
</protein>
<feature type="coiled-coil region" evidence="1">
    <location>
        <begin position="382"/>
        <end position="445"/>
    </location>
</feature>
<dbReference type="Proteomes" id="UP000708208">
    <property type="component" value="Unassembled WGS sequence"/>
</dbReference>
<feature type="compositionally biased region" description="Polar residues" evidence="2">
    <location>
        <begin position="304"/>
        <end position="313"/>
    </location>
</feature>
<dbReference type="EMBL" id="CAJVCH010360641">
    <property type="protein sequence ID" value="CAG7816091.1"/>
    <property type="molecule type" value="Genomic_DNA"/>
</dbReference>
<feature type="compositionally biased region" description="Polar residues" evidence="2">
    <location>
        <begin position="52"/>
        <end position="66"/>
    </location>
</feature>
<dbReference type="PANTHER" id="PTHR12776:SF1">
    <property type="entry name" value="KAZRIN"/>
    <property type="match status" value="1"/>
</dbReference>
<dbReference type="PANTHER" id="PTHR12776">
    <property type="entry name" value="KAZRIN-RELATED"/>
    <property type="match status" value="1"/>
</dbReference>
<sequence>MKDSVTLSVNGGGGAQAIASSCTNGNSPTNPNTTCPSPAVIVSNKCSVGPGSHNSPHSQLMSSALTSPERMPSSPGSQSLNHAPTPPAKLLEPDLGNGLGNNRSNVTVTITGVPLSSLNGGPDHHGLNGGSHLRPSTNNNHRSPADLHLPENPESDEEELPVPGLSPKGGQMHCRIITAFTHAFAKQNVHFEKAIQSLDLLNEQIISYVFSPDAEAIHKDLDKNGGAKYSEAFKVSLALMRRLLLDAQGKFRKMVEENKALAGRLDGDLQSAHRQMALLRAELSDTNKRISQLSSPPSTPSTPNHESGSHSSYTNNTPTTGVGGTTSGNNGNCPSSKLPPEDLNNKTGAQVNGIQSNNNGLSNHDLEFIDSTSTVDLDSLSSSELRAECDKLLLQNGNLRKELAELRRASKGGQVTGSDGDILKAQDLQTELQHAKEALSGSLKKSFFNNRCYHNSQH</sequence>
<dbReference type="OrthoDB" id="7613336at2759"/>
<evidence type="ECO:0000256" key="1">
    <source>
        <dbReference type="SAM" id="Coils"/>
    </source>
</evidence>
<organism evidence="3 4">
    <name type="scientific">Allacma fusca</name>
    <dbReference type="NCBI Taxonomy" id="39272"/>
    <lineage>
        <taxon>Eukaryota</taxon>
        <taxon>Metazoa</taxon>
        <taxon>Ecdysozoa</taxon>
        <taxon>Arthropoda</taxon>
        <taxon>Hexapoda</taxon>
        <taxon>Collembola</taxon>
        <taxon>Symphypleona</taxon>
        <taxon>Sminthuridae</taxon>
        <taxon>Allacma</taxon>
    </lineage>
</organism>
<proteinExistence type="predicted"/>
<evidence type="ECO:0000256" key="2">
    <source>
        <dbReference type="SAM" id="MobiDB-lite"/>
    </source>
</evidence>
<evidence type="ECO:0000313" key="4">
    <source>
        <dbReference type="Proteomes" id="UP000708208"/>
    </source>
</evidence>
<evidence type="ECO:0000313" key="3">
    <source>
        <dbReference type="EMBL" id="CAG7816091.1"/>
    </source>
</evidence>
<feature type="region of interest" description="Disordered" evidence="2">
    <location>
        <begin position="50"/>
        <end position="162"/>
    </location>
</feature>
<reference evidence="3" key="1">
    <citation type="submission" date="2021-06" db="EMBL/GenBank/DDBJ databases">
        <authorList>
            <person name="Hodson N. C."/>
            <person name="Mongue J. A."/>
            <person name="Jaron S. K."/>
        </authorList>
    </citation>
    <scope>NUCLEOTIDE SEQUENCE</scope>
</reference>
<comment type="caution">
    <text evidence="3">The sequence shown here is derived from an EMBL/GenBank/DDBJ whole genome shotgun (WGS) entry which is preliminary data.</text>
</comment>
<feature type="compositionally biased region" description="Polar residues" evidence="2">
    <location>
        <begin position="345"/>
        <end position="358"/>
    </location>
</feature>
<dbReference type="InterPro" id="IPR037614">
    <property type="entry name" value="Kazrin"/>
</dbReference>
<dbReference type="AlphaFoldDB" id="A0A8J2KE39"/>
<dbReference type="PROSITE" id="PS51257">
    <property type="entry name" value="PROKAR_LIPOPROTEIN"/>
    <property type="match status" value="1"/>
</dbReference>
<gene>
    <name evidence="3" type="ORF">AFUS01_LOCUS26726</name>
</gene>
<feature type="region of interest" description="Disordered" evidence="2">
    <location>
        <begin position="287"/>
        <end position="358"/>
    </location>
</feature>
<keyword evidence="4" id="KW-1185">Reference proteome</keyword>
<accession>A0A8J2KE39</accession>